<name>A0ABR2JC84_9PEZI</name>
<organism evidence="4 5">
    <name type="scientific">Apiospora arundinis</name>
    <dbReference type="NCBI Taxonomy" id="335852"/>
    <lineage>
        <taxon>Eukaryota</taxon>
        <taxon>Fungi</taxon>
        <taxon>Dikarya</taxon>
        <taxon>Ascomycota</taxon>
        <taxon>Pezizomycotina</taxon>
        <taxon>Sordariomycetes</taxon>
        <taxon>Xylariomycetidae</taxon>
        <taxon>Amphisphaeriales</taxon>
        <taxon>Apiosporaceae</taxon>
        <taxon>Apiospora</taxon>
    </lineage>
</organism>
<dbReference type="PANTHER" id="PTHR24123:SF33">
    <property type="entry name" value="PROTEIN HOS4"/>
    <property type="match status" value="1"/>
</dbReference>
<evidence type="ECO:0000256" key="1">
    <source>
        <dbReference type="ARBA" id="ARBA00022737"/>
    </source>
</evidence>
<dbReference type="Proteomes" id="UP001390339">
    <property type="component" value="Unassembled WGS sequence"/>
</dbReference>
<dbReference type="PANTHER" id="PTHR24123">
    <property type="entry name" value="ANKYRIN REPEAT-CONTAINING"/>
    <property type="match status" value="1"/>
</dbReference>
<dbReference type="SMART" id="SM00248">
    <property type="entry name" value="ANK"/>
    <property type="match status" value="18"/>
</dbReference>
<dbReference type="Pfam" id="PF00023">
    <property type="entry name" value="Ank"/>
    <property type="match status" value="2"/>
</dbReference>
<accession>A0ABR2JC84</accession>
<dbReference type="EMBL" id="JAPCWZ010000003">
    <property type="protein sequence ID" value="KAK8875294.1"/>
    <property type="molecule type" value="Genomic_DNA"/>
</dbReference>
<feature type="repeat" description="ANK" evidence="3">
    <location>
        <begin position="578"/>
        <end position="610"/>
    </location>
</feature>
<dbReference type="PROSITE" id="PS50297">
    <property type="entry name" value="ANK_REP_REGION"/>
    <property type="match status" value="5"/>
</dbReference>
<sequence length="1302" mass="145388">MNVWLVISGIEHADEDFAWFIQQVGQLGNHLEIPLQIIITSNGDGKIMEQMATFTNFNISGCPIIQQLRHDELMWKTITSRRDWEELSRSWPGVELAAPKVLDVYDSDPQLAGMALQWIGNYIRLVNLPHEWEEKLEDILHFSPPELFKSAQDCIPLEQLKIAKEVSIIVRTSFRPLTVEEIASALLFKIFSFGSSRGQAEEHARFVTRIHHIIPASFTIQHGEVHFAHDSIMQYEEPEIFLSESSRHASMTSMCLGFLQSATAWNLVADVLEERTEDHIQTSESRKDFLAYAANHVIAHYNLSGGEVPIRDLLSFFRVPQARQRWWQALNALGGSRACNPCPIDPSIIQCVAQTGIVDLVVAVMPKDLHERHTRDFQLECVRAITEAASESISAAASHGDKSCLNLLIDFCSKSESFDWPESILYRAAWLGFSDVVQKLLRIGLAQGWKFEPEFALSLRELTKLEVGSLDSKEQLLTSCLAIALRFGHSRVVQVVLDAHETEFPPDTSKLLLEQAVSRGDPEIIRLLIEHSVREMDCATENDLLLVAANSSSFRAIETLIKASRDLSWHVSSLIESYAVSPLLYAIDQGYTKCVEHLLRSDVDVNATHDGKTALGESVKHKRLQLAQMIIAAGGDPNITSDNRHPLTMAVENGDKEMVELLLDNRANIEAQVDQGWYKTETALTIAAGSENKEVIRTLLQRGAQVNYDSPKFASPLYVAAFEKHLENVKIFLEHGAEPDDRAREPGDPTPLNEVYADAAIVKTLLDYKADINYRSAYGTVLYRASKHGYLETVQALLSREVKPDLELEPPLKGSEDDSLTPLCAACKNGHTGVMRALLEAGANARHKARHLLGLTPLHICFGFTVEKGPDPHWPLLTLLLYGSRLDLNEVDALGRTALHLISKATPVSLVAALVNAGASTDVSDNRGHTPLERAVVSGNIEVYEYLAARPRDDPAISPLRLACAVGNETMVEHLVKTGADVNEIDKVTGETPLYALFTGPGAYSDLVRFLVQDCGADVGRPGGEFKYPIIKAFTCQVDDCEDYSEKKQRVARIHNNIRLLHRHGADIDAADDAGRRAVHVALSSLSPTVPWGIFQELKADLSARDRLGRSALHYAAALGLPSDIRCVAAFPGVDVNDVDVDGWSPLMWAVQQRRPEFFHEIMTQLIDERGADLWVKAAIDRTIWTPLKLARFQGCYSDDEVRRLKPSERTRERRHGDKFVDIWDDGIHESEMGGTYNLCWRCYPHRGILHQYHPHFEEWGFMHEENIINGFGVQGLDIEGVDIDATLEGILGNVEEIDEEF</sequence>
<evidence type="ECO:0000313" key="5">
    <source>
        <dbReference type="Proteomes" id="UP001390339"/>
    </source>
</evidence>
<gene>
    <name evidence="4" type="ORF">PGQ11_005808</name>
</gene>
<dbReference type="Pfam" id="PF12796">
    <property type="entry name" value="Ank_2"/>
    <property type="match status" value="4"/>
</dbReference>
<protein>
    <submittedName>
        <fullName evidence="4">Ankyrin repeat protein</fullName>
    </submittedName>
</protein>
<feature type="repeat" description="ANK" evidence="3">
    <location>
        <begin position="642"/>
        <end position="674"/>
    </location>
</feature>
<dbReference type="InterPro" id="IPR002110">
    <property type="entry name" value="Ankyrin_rpt"/>
</dbReference>
<feature type="repeat" description="ANK" evidence="3">
    <location>
        <begin position="679"/>
        <end position="711"/>
    </location>
</feature>
<feature type="repeat" description="ANK" evidence="3">
    <location>
        <begin position="712"/>
        <end position="744"/>
    </location>
</feature>
<evidence type="ECO:0000256" key="2">
    <source>
        <dbReference type="ARBA" id="ARBA00023043"/>
    </source>
</evidence>
<comment type="caution">
    <text evidence="4">The sequence shown here is derived from an EMBL/GenBank/DDBJ whole genome shotgun (WGS) entry which is preliminary data.</text>
</comment>
<reference evidence="4 5" key="1">
    <citation type="journal article" date="2024" name="IMA Fungus">
        <title>Apiospora arundinis, a panoply of carbohydrate-active enzymes and secondary metabolites.</title>
        <authorList>
            <person name="Sorensen T."/>
            <person name="Petersen C."/>
            <person name="Muurmann A.T."/>
            <person name="Christiansen J.V."/>
            <person name="Brundto M.L."/>
            <person name="Overgaard C.K."/>
            <person name="Boysen A.T."/>
            <person name="Wollenberg R.D."/>
            <person name="Larsen T.O."/>
            <person name="Sorensen J.L."/>
            <person name="Nielsen K.L."/>
            <person name="Sondergaard T.E."/>
        </authorList>
    </citation>
    <scope>NUCLEOTIDE SEQUENCE [LARGE SCALE GENOMIC DNA]</scope>
    <source>
        <strain evidence="4 5">AAU 773</strain>
    </source>
</reference>
<evidence type="ECO:0000313" key="4">
    <source>
        <dbReference type="EMBL" id="KAK8875294.1"/>
    </source>
</evidence>
<keyword evidence="5" id="KW-1185">Reference proteome</keyword>
<dbReference type="Gene3D" id="1.25.40.20">
    <property type="entry name" value="Ankyrin repeat-containing domain"/>
    <property type="match status" value="4"/>
</dbReference>
<dbReference type="PROSITE" id="PS50088">
    <property type="entry name" value="ANK_REPEAT"/>
    <property type="match status" value="8"/>
</dbReference>
<evidence type="ECO:0000256" key="3">
    <source>
        <dbReference type="PROSITE-ProRule" id="PRU00023"/>
    </source>
</evidence>
<feature type="repeat" description="ANK" evidence="3">
    <location>
        <begin position="955"/>
        <end position="987"/>
    </location>
</feature>
<dbReference type="InterPro" id="IPR036770">
    <property type="entry name" value="Ankyrin_rpt-contain_sf"/>
</dbReference>
<feature type="repeat" description="ANK" evidence="3">
    <location>
        <begin position="610"/>
        <end position="642"/>
    </location>
</feature>
<keyword evidence="2 3" id="KW-0040">ANK repeat</keyword>
<feature type="repeat" description="ANK" evidence="3">
    <location>
        <begin position="894"/>
        <end position="926"/>
    </location>
</feature>
<dbReference type="SUPFAM" id="SSF48403">
    <property type="entry name" value="Ankyrin repeat"/>
    <property type="match status" value="4"/>
</dbReference>
<feature type="repeat" description="ANK" evidence="3">
    <location>
        <begin position="818"/>
        <end position="850"/>
    </location>
</feature>
<proteinExistence type="predicted"/>
<keyword evidence="1" id="KW-0677">Repeat</keyword>
<dbReference type="InterPro" id="IPR051165">
    <property type="entry name" value="Multifunctional_ANK_Repeat"/>
</dbReference>